<evidence type="ECO:0000259" key="1">
    <source>
        <dbReference type="Pfam" id="PF16752"/>
    </source>
</evidence>
<proteinExistence type="predicted"/>
<sequence length="93" mass="10377">MNTTKWNKSITAEFAMFLVRDSKPDPCDSSTTSTFLSRFNDSKKYITTEIESSTDTSRLPDISVAISDLEKFVAKISYPLPSNKIRSSLKTGS</sequence>
<name>A0AAD9U0W7_9ROSI</name>
<organism evidence="2 3">
    <name type="scientific">Dipteronia dyeriana</name>
    <dbReference type="NCBI Taxonomy" id="168575"/>
    <lineage>
        <taxon>Eukaryota</taxon>
        <taxon>Viridiplantae</taxon>
        <taxon>Streptophyta</taxon>
        <taxon>Embryophyta</taxon>
        <taxon>Tracheophyta</taxon>
        <taxon>Spermatophyta</taxon>
        <taxon>Magnoliopsida</taxon>
        <taxon>eudicotyledons</taxon>
        <taxon>Gunneridae</taxon>
        <taxon>Pentapetalae</taxon>
        <taxon>rosids</taxon>
        <taxon>malvids</taxon>
        <taxon>Sapindales</taxon>
        <taxon>Sapindaceae</taxon>
        <taxon>Hippocastanoideae</taxon>
        <taxon>Acereae</taxon>
        <taxon>Dipteronia</taxon>
    </lineage>
</organism>
<dbReference type="InterPro" id="IPR038397">
    <property type="entry name" value="TBCC_N_sf"/>
</dbReference>
<feature type="domain" description="Tubulin-specific chaperone C N-terminal" evidence="1">
    <location>
        <begin position="28"/>
        <end position="90"/>
    </location>
</feature>
<dbReference type="InterPro" id="IPR031925">
    <property type="entry name" value="TBCC_N"/>
</dbReference>
<dbReference type="Proteomes" id="UP001280121">
    <property type="component" value="Unassembled WGS sequence"/>
</dbReference>
<accession>A0AAD9U0W7</accession>
<reference evidence="2" key="1">
    <citation type="journal article" date="2023" name="Plant J.">
        <title>Genome sequences and population genomics provide insights into the demographic history, inbreeding, and mutation load of two 'living fossil' tree species of Dipteronia.</title>
        <authorList>
            <person name="Feng Y."/>
            <person name="Comes H.P."/>
            <person name="Chen J."/>
            <person name="Zhu S."/>
            <person name="Lu R."/>
            <person name="Zhang X."/>
            <person name="Li P."/>
            <person name="Qiu J."/>
            <person name="Olsen K.M."/>
            <person name="Qiu Y."/>
        </authorList>
    </citation>
    <scope>NUCLEOTIDE SEQUENCE</scope>
    <source>
        <strain evidence="2">KIB01</strain>
    </source>
</reference>
<comment type="caution">
    <text evidence="2">The sequence shown here is derived from an EMBL/GenBank/DDBJ whole genome shotgun (WGS) entry which is preliminary data.</text>
</comment>
<dbReference type="Gene3D" id="1.20.58.1250">
    <property type="entry name" value="Tubulin Binding Cofactor C, N-terminal domain"/>
    <property type="match status" value="1"/>
</dbReference>
<keyword evidence="3" id="KW-1185">Reference proteome</keyword>
<dbReference type="AlphaFoldDB" id="A0AAD9U0W7"/>
<evidence type="ECO:0000313" key="3">
    <source>
        <dbReference type="Proteomes" id="UP001280121"/>
    </source>
</evidence>
<protein>
    <recommendedName>
        <fullName evidence="1">Tubulin-specific chaperone C N-terminal domain-containing protein</fullName>
    </recommendedName>
</protein>
<dbReference type="Pfam" id="PF16752">
    <property type="entry name" value="TBCC_N"/>
    <property type="match status" value="1"/>
</dbReference>
<dbReference type="EMBL" id="JANJYI010000006">
    <property type="protein sequence ID" value="KAK2645441.1"/>
    <property type="molecule type" value="Genomic_DNA"/>
</dbReference>
<dbReference type="GO" id="GO:0015631">
    <property type="term" value="F:tubulin binding"/>
    <property type="evidence" value="ECO:0007669"/>
    <property type="project" value="InterPro"/>
</dbReference>
<evidence type="ECO:0000313" key="2">
    <source>
        <dbReference type="EMBL" id="KAK2645441.1"/>
    </source>
</evidence>
<gene>
    <name evidence="2" type="ORF">Ddye_020636</name>
</gene>